<feature type="compositionally biased region" description="Low complexity" evidence="2">
    <location>
        <begin position="1014"/>
        <end position="1037"/>
    </location>
</feature>
<feature type="compositionally biased region" description="Basic residues" evidence="2">
    <location>
        <begin position="497"/>
        <end position="508"/>
    </location>
</feature>
<feature type="compositionally biased region" description="Polar residues" evidence="2">
    <location>
        <begin position="3111"/>
        <end position="3120"/>
    </location>
</feature>
<keyword evidence="4" id="KW-1185">Reference proteome</keyword>
<dbReference type="InterPro" id="IPR053268">
    <property type="entry name" value="Woronin_anchor"/>
</dbReference>
<feature type="compositionally biased region" description="Polar residues" evidence="2">
    <location>
        <begin position="1569"/>
        <end position="1583"/>
    </location>
</feature>
<feature type="compositionally biased region" description="Basic residues" evidence="2">
    <location>
        <begin position="1158"/>
        <end position="1167"/>
    </location>
</feature>
<feature type="region of interest" description="Disordered" evidence="2">
    <location>
        <begin position="569"/>
        <end position="635"/>
    </location>
</feature>
<feature type="compositionally biased region" description="Basic and acidic residues" evidence="2">
    <location>
        <begin position="2906"/>
        <end position="2940"/>
    </location>
</feature>
<feature type="compositionally biased region" description="Polar residues" evidence="2">
    <location>
        <begin position="2836"/>
        <end position="2855"/>
    </location>
</feature>
<feature type="region of interest" description="Disordered" evidence="2">
    <location>
        <begin position="2117"/>
        <end position="2177"/>
    </location>
</feature>
<feature type="compositionally biased region" description="Basic residues" evidence="2">
    <location>
        <begin position="1640"/>
        <end position="1649"/>
    </location>
</feature>
<feature type="compositionally biased region" description="Polar residues" evidence="2">
    <location>
        <begin position="709"/>
        <end position="718"/>
    </location>
</feature>
<feature type="compositionally biased region" description="Polar residues" evidence="2">
    <location>
        <begin position="3028"/>
        <end position="3040"/>
    </location>
</feature>
<feature type="region of interest" description="Disordered" evidence="2">
    <location>
        <begin position="27"/>
        <end position="170"/>
    </location>
</feature>
<feature type="region of interest" description="Disordered" evidence="2">
    <location>
        <begin position="2400"/>
        <end position="2524"/>
    </location>
</feature>
<feature type="region of interest" description="Disordered" evidence="2">
    <location>
        <begin position="1080"/>
        <end position="1129"/>
    </location>
</feature>
<feature type="compositionally biased region" description="Basic and acidic residues" evidence="2">
    <location>
        <begin position="2688"/>
        <end position="2699"/>
    </location>
</feature>
<feature type="compositionally biased region" description="Basic residues" evidence="2">
    <location>
        <begin position="1269"/>
        <end position="1281"/>
    </location>
</feature>
<feature type="region of interest" description="Disordered" evidence="2">
    <location>
        <begin position="2334"/>
        <end position="2386"/>
    </location>
</feature>
<feature type="compositionally biased region" description="Basic residues" evidence="2">
    <location>
        <begin position="1003"/>
        <end position="1013"/>
    </location>
</feature>
<feature type="compositionally biased region" description="Basic and acidic residues" evidence="2">
    <location>
        <begin position="1584"/>
        <end position="1594"/>
    </location>
</feature>
<feature type="compositionally biased region" description="Polar residues" evidence="2">
    <location>
        <begin position="1207"/>
        <end position="1224"/>
    </location>
</feature>
<evidence type="ECO:0000313" key="4">
    <source>
        <dbReference type="Proteomes" id="UP000799423"/>
    </source>
</evidence>
<feature type="compositionally biased region" description="Basic residues" evidence="2">
    <location>
        <begin position="2722"/>
        <end position="2731"/>
    </location>
</feature>
<proteinExistence type="predicted"/>
<feature type="coiled-coil region" evidence="1">
    <location>
        <begin position="3517"/>
        <end position="3554"/>
    </location>
</feature>
<feature type="compositionally biased region" description="Polar residues" evidence="2">
    <location>
        <begin position="3324"/>
        <end position="3336"/>
    </location>
</feature>
<feature type="region of interest" description="Disordered" evidence="2">
    <location>
        <begin position="473"/>
        <end position="546"/>
    </location>
</feature>
<feature type="compositionally biased region" description="Polar residues" evidence="2">
    <location>
        <begin position="1425"/>
        <end position="1436"/>
    </location>
</feature>
<feature type="region of interest" description="Disordered" evidence="2">
    <location>
        <begin position="2623"/>
        <end position="2753"/>
    </location>
</feature>
<feature type="compositionally biased region" description="Polar residues" evidence="2">
    <location>
        <begin position="1601"/>
        <end position="1612"/>
    </location>
</feature>
<feature type="compositionally biased region" description="Low complexity" evidence="2">
    <location>
        <begin position="2741"/>
        <end position="2753"/>
    </location>
</feature>
<feature type="region of interest" description="Disordered" evidence="2">
    <location>
        <begin position="1256"/>
        <end position="1680"/>
    </location>
</feature>
<name>A0A6A7BF98_9PLEO</name>
<feature type="compositionally biased region" description="Polar residues" evidence="2">
    <location>
        <begin position="2982"/>
        <end position="2994"/>
    </location>
</feature>
<feature type="region of interest" description="Disordered" evidence="2">
    <location>
        <begin position="324"/>
        <end position="388"/>
    </location>
</feature>
<organism evidence="3 4">
    <name type="scientific">Plenodomus tracheiphilus IPT5</name>
    <dbReference type="NCBI Taxonomy" id="1408161"/>
    <lineage>
        <taxon>Eukaryota</taxon>
        <taxon>Fungi</taxon>
        <taxon>Dikarya</taxon>
        <taxon>Ascomycota</taxon>
        <taxon>Pezizomycotina</taxon>
        <taxon>Dothideomycetes</taxon>
        <taxon>Pleosporomycetidae</taxon>
        <taxon>Pleosporales</taxon>
        <taxon>Pleosporineae</taxon>
        <taxon>Leptosphaeriaceae</taxon>
        <taxon>Plenodomus</taxon>
    </lineage>
</organism>
<feature type="region of interest" description="Disordered" evidence="2">
    <location>
        <begin position="771"/>
        <end position="799"/>
    </location>
</feature>
<dbReference type="PANTHER" id="PTHR40641:SF2">
    <property type="entry name" value="INVOLUCRIN REPEAT PROTEIN"/>
    <property type="match status" value="1"/>
</dbReference>
<feature type="region of interest" description="Disordered" evidence="2">
    <location>
        <begin position="1693"/>
        <end position="1719"/>
    </location>
</feature>
<feature type="compositionally biased region" description="Basic and acidic residues" evidence="2">
    <location>
        <begin position="2564"/>
        <end position="2579"/>
    </location>
</feature>
<feature type="compositionally biased region" description="Basic residues" evidence="2">
    <location>
        <begin position="2661"/>
        <end position="2670"/>
    </location>
</feature>
<dbReference type="Proteomes" id="UP000799423">
    <property type="component" value="Unassembled WGS sequence"/>
</dbReference>
<feature type="region of interest" description="Disordered" evidence="2">
    <location>
        <begin position="1812"/>
        <end position="1873"/>
    </location>
</feature>
<feature type="region of interest" description="Disordered" evidence="2">
    <location>
        <begin position="2557"/>
        <end position="2606"/>
    </location>
</feature>
<evidence type="ECO:0000256" key="1">
    <source>
        <dbReference type="SAM" id="Coils"/>
    </source>
</evidence>
<dbReference type="PANTHER" id="PTHR40641">
    <property type="entry name" value="INVOLUCRIN REPEAT PROTEIN (AFU_ORTHOLOGUE AFUA_2G08060)"/>
    <property type="match status" value="1"/>
</dbReference>
<feature type="coiled-coil region" evidence="1">
    <location>
        <begin position="3603"/>
        <end position="3630"/>
    </location>
</feature>
<feature type="compositionally biased region" description="Basic residues" evidence="2">
    <location>
        <begin position="2077"/>
        <end position="2086"/>
    </location>
</feature>
<feature type="compositionally biased region" description="Low complexity" evidence="2">
    <location>
        <begin position="1462"/>
        <end position="1473"/>
    </location>
</feature>
<feature type="compositionally biased region" description="Polar residues" evidence="2">
    <location>
        <begin position="2402"/>
        <end position="2413"/>
    </location>
</feature>
<dbReference type="OrthoDB" id="5365701at2759"/>
<feature type="region of interest" description="Disordered" evidence="2">
    <location>
        <begin position="2801"/>
        <end position="3388"/>
    </location>
</feature>
<feature type="compositionally biased region" description="Basic and acidic residues" evidence="2">
    <location>
        <begin position="2504"/>
        <end position="2519"/>
    </location>
</feature>
<feature type="region of interest" description="Disordered" evidence="2">
    <location>
        <begin position="1142"/>
        <end position="1225"/>
    </location>
</feature>
<feature type="compositionally biased region" description="Low complexity" evidence="2">
    <location>
        <begin position="3301"/>
        <end position="3312"/>
    </location>
</feature>
<feature type="compositionally biased region" description="Polar residues" evidence="2">
    <location>
        <begin position="3276"/>
        <end position="3300"/>
    </location>
</feature>
<reference evidence="3" key="1">
    <citation type="submission" date="2020-01" db="EMBL/GenBank/DDBJ databases">
        <authorList>
            <consortium name="DOE Joint Genome Institute"/>
            <person name="Haridas S."/>
            <person name="Albert R."/>
            <person name="Binder M."/>
            <person name="Bloem J."/>
            <person name="Labutti K."/>
            <person name="Salamov A."/>
            <person name="Andreopoulos B."/>
            <person name="Baker S.E."/>
            <person name="Barry K."/>
            <person name="Bills G."/>
            <person name="Bluhm B.H."/>
            <person name="Cannon C."/>
            <person name="Castanera R."/>
            <person name="Culley D.E."/>
            <person name="Daum C."/>
            <person name="Ezra D."/>
            <person name="Gonzalez J.B."/>
            <person name="Henrissat B."/>
            <person name="Kuo A."/>
            <person name="Liang C."/>
            <person name="Lipzen A."/>
            <person name="Lutzoni F."/>
            <person name="Magnuson J."/>
            <person name="Mondo S."/>
            <person name="Nolan M."/>
            <person name="Ohm R."/>
            <person name="Pangilinan J."/>
            <person name="Park H.-J."/>
            <person name="Ramirez L."/>
            <person name="Alfaro M."/>
            <person name="Sun H."/>
            <person name="Tritt A."/>
            <person name="Yoshinaga Y."/>
            <person name="Zwiers L.-H."/>
            <person name="Turgeon B.G."/>
            <person name="Goodwin S.B."/>
            <person name="Spatafora J.W."/>
            <person name="Crous P.W."/>
            <person name="Grigoriev I.V."/>
        </authorList>
    </citation>
    <scope>NUCLEOTIDE SEQUENCE</scope>
    <source>
        <strain evidence="3">IPT5</strain>
    </source>
</reference>
<feature type="compositionally biased region" description="Low complexity" evidence="2">
    <location>
        <begin position="3348"/>
        <end position="3360"/>
    </location>
</feature>
<protein>
    <submittedName>
        <fullName evidence="3">Uncharacterized protein</fullName>
    </submittedName>
</protein>
<feature type="compositionally biased region" description="Basic residues" evidence="2">
    <location>
        <begin position="38"/>
        <end position="48"/>
    </location>
</feature>
<feature type="compositionally biased region" description="Basic and acidic residues" evidence="2">
    <location>
        <begin position="2819"/>
        <end position="2835"/>
    </location>
</feature>
<feature type="compositionally biased region" description="Basic and acidic residues" evidence="2">
    <location>
        <begin position="3234"/>
        <end position="3253"/>
    </location>
</feature>
<feature type="coiled-coil region" evidence="1">
    <location>
        <begin position="3450"/>
        <end position="3491"/>
    </location>
</feature>
<feature type="compositionally biased region" description="Basic and acidic residues" evidence="2">
    <location>
        <begin position="1650"/>
        <end position="1662"/>
    </location>
</feature>
<feature type="compositionally biased region" description="Basic residues" evidence="2">
    <location>
        <begin position="2365"/>
        <end position="2376"/>
    </location>
</feature>
<feature type="region of interest" description="Disordered" evidence="2">
    <location>
        <begin position="699"/>
        <end position="740"/>
    </location>
</feature>
<feature type="compositionally biased region" description="Low complexity" evidence="2">
    <location>
        <begin position="958"/>
        <end position="971"/>
    </location>
</feature>
<feature type="compositionally biased region" description="Basic and acidic residues" evidence="2">
    <location>
        <begin position="1409"/>
        <end position="1423"/>
    </location>
</feature>
<feature type="compositionally biased region" description="Basic and acidic residues" evidence="2">
    <location>
        <begin position="699"/>
        <end position="708"/>
    </location>
</feature>
<feature type="compositionally biased region" description="Polar residues" evidence="2">
    <location>
        <begin position="1357"/>
        <end position="1368"/>
    </location>
</feature>
<accession>A0A6A7BF98</accession>
<feature type="compositionally biased region" description="Low complexity" evidence="2">
    <location>
        <begin position="153"/>
        <end position="170"/>
    </location>
</feature>
<feature type="compositionally biased region" description="Polar residues" evidence="2">
    <location>
        <begin position="577"/>
        <end position="593"/>
    </location>
</feature>
<feature type="compositionally biased region" description="Basic residues" evidence="2">
    <location>
        <begin position="1525"/>
        <end position="1536"/>
    </location>
</feature>
<feature type="compositionally biased region" description="Polar residues" evidence="2">
    <location>
        <begin position="2223"/>
        <end position="2251"/>
    </location>
</feature>
<feature type="compositionally biased region" description="Basic residues" evidence="2">
    <location>
        <begin position="372"/>
        <end position="381"/>
    </location>
</feature>
<keyword evidence="1" id="KW-0175">Coiled coil</keyword>
<feature type="compositionally biased region" description="Polar residues" evidence="2">
    <location>
        <begin position="3085"/>
        <end position="3101"/>
    </location>
</feature>
<feature type="compositionally biased region" description="Basic residues" evidence="2">
    <location>
        <begin position="124"/>
        <end position="134"/>
    </location>
</feature>
<dbReference type="EMBL" id="MU006294">
    <property type="protein sequence ID" value="KAF2853932.1"/>
    <property type="molecule type" value="Genomic_DNA"/>
</dbReference>
<feature type="compositionally biased region" description="Polar residues" evidence="2">
    <location>
        <begin position="3185"/>
        <end position="3207"/>
    </location>
</feature>
<feature type="region of interest" description="Disordered" evidence="2">
    <location>
        <begin position="820"/>
        <end position="1061"/>
    </location>
</feature>
<feature type="compositionally biased region" description="Low complexity" evidence="2">
    <location>
        <begin position="2426"/>
        <end position="2437"/>
    </location>
</feature>
<feature type="region of interest" description="Disordered" evidence="2">
    <location>
        <begin position="2223"/>
        <end position="2318"/>
    </location>
</feature>
<feature type="compositionally biased region" description="Low complexity" evidence="2">
    <location>
        <begin position="1492"/>
        <end position="1505"/>
    </location>
</feature>
<feature type="compositionally biased region" description="Polar residues" evidence="2">
    <location>
        <begin position="1329"/>
        <end position="1349"/>
    </location>
</feature>
<feature type="compositionally biased region" description="Basic and acidic residues" evidence="2">
    <location>
        <begin position="2878"/>
        <end position="2888"/>
    </location>
</feature>
<evidence type="ECO:0000313" key="3">
    <source>
        <dbReference type="EMBL" id="KAF2853932.1"/>
    </source>
</evidence>
<feature type="region of interest" description="Disordered" evidence="2">
    <location>
        <begin position="2065"/>
        <end position="2090"/>
    </location>
</feature>
<feature type="compositionally biased region" description="Basic residues" evidence="2">
    <location>
        <begin position="613"/>
        <end position="623"/>
    </location>
</feature>
<feature type="compositionally biased region" description="Basic residues" evidence="2">
    <location>
        <begin position="781"/>
        <end position="791"/>
    </location>
</feature>
<feature type="compositionally biased region" description="Polar residues" evidence="2">
    <location>
        <begin position="2120"/>
        <end position="2129"/>
    </location>
</feature>
<evidence type="ECO:0000256" key="2">
    <source>
        <dbReference type="SAM" id="MobiDB-lite"/>
    </source>
</evidence>
<sequence>MDTILPGTQDPISDPAPQADIKEELEAEPAEWASMTKAQKKKAKKAKRTSAVETAPSEPATPTVEEPKELALDDPSTGPIEEAPVIPDKPIKENPPLTIATEDTVSDVKPTENMEESTPTTSKKDKKKAKKQSKKTATEPFLAFETPEEAKVSDTQPSPSPSTLSETPIPFSGIPTSYPLPVIASEFVDLASASAKVQPESKDEELAGAGEEKVDVEQLAVEGQLRGVGVEDKVVEFTKEEEKSEEKKEEKIATEMVEETSIAVQPTTEAADSIAEVPDVPAVVVPQQAMGTHNTKKIAKAQDVAQLESIVPEETTLSEVAKLPEKHQTTAIEPTADIVEPEVFPTESAPTNVEHPKEATEDSWDATSDPSKKKKSKKGKRASVASDIVPQESTLQSLRDVTEEISQVTDDTVIRTIEEASSTPVTTNERIDDASKLLETKYAEVAKVSSAIDKPRDMPVQEVARSNEIVEGAAAVVESEQPVEGPAEDTSTSNLKRDKKKDKKKKKQSGVSTPLEAAEEPQPVLSEETVSKTTLEMPTVDIPVVEPEAVTEVSELLSEQPTVPLELASEVQRERSQVSLPEQLQTNEVTSELPSELQHQEPTEVLEPLLSKKEKKKKGKKAKSQSDVATPVEETVSETVVEKAKDEHVQVELVPETAVNEPESFEQSTIALPIVEPPLATSEEVAEVSKVEAVNTETLRDVDMKSTEDVTNSAPNTIEQDDKKGRGLETATSAVDSMTDLRPAVETVPVIPDSPLPVNVVDTATVAEPAVEAEDVPLSKKEKKKGKKSKAKSSGTATPIVEYAPTELVDAMPAAAIAQQNHQPAVADTVSASPSQEEVASSGVPEKLTAPTVQEEDLISTREDLPEAIIQGQGPTSVVQAVVETPVPKDVSETTPAPADVQKTVPVDSEPSVETSQKSKKKKRESKSSTTTPLAEEIEALPSTTAQVLVEEQRPSIDEPTPVVTTEDPPTNQEPAVQPTDTLVAPVQEPEQAIEESVSTAASKKKKGKKGKKSGTATPAQEDVPPVEPVPATTPVEDVPPFPATEPTQVEPVSDQRPEVEEVSIARELPKALKHVADETALPMLADDSTSESQTARAEDDNIKPISSGAIDETLFEPATEPTPLPITEPMENVNVEDLGSNATTEAVDSERPVLSRKLSKKEKKALKNADTFTPVNEPISEVDIQLEPEVEESAPTPTVADPVATDTDQNASPGAEVSTQVPSAQVEIVAEMPEPTAIIPEVVTADLVDQQVAETIAKGDEPVSTSSKSKKKKKDKKSKKMAAEDPQTEAVVPDMVVPEPAHDEDNAQAESSAAIPLPQVSPEAGSGLDQSLVQPTLDLSESVETTTVEAARQDLENPSMSDRSQNVADERNEDIATEQPTRAVLTEIPPIADPVDTVVPQENVEDAPLNRKASEKSRKGEKASLTTDESATLTEETIAPATFSTVEQGPRSEKVAMITPAEASSAAEVEQSSKIEQAQALESSIAAPALEATTRSSETNTESSSHADVANAETEADWGFTPPKKTKKDKKKVRKSALISEDLTSMEPLDERLVAAEQGATVHGPPESQETLPSFEEPTSLQERADPVSHVEEASVLGFETQNTDVTQQGGVKTPEISLEVEQKSMVVEEPDATPSRSMSKKKNKKGKKNQDDVDDPRIEESVPTVLTKETSHAPLPDVQYAQSEVVPVLPEPAVDSSGSAPSTLEVHPEDGKLVGAGGSEQIHAPLQEGSRDIVMSTVEPTDEVQEVKEAVDRPLLELSPSLKAIQDEAADLRLRSEVLDDALAKEASLETTSSASKPTSVFDIVNKLSKKDKKKAKKAKDSSLDLTSTTPVADPSVTVETKETVETSVTDQDISMPGTAVRKPTKEDEQKLEPEAFKSGVTSEPLLTSELVVELESRSSDNVIKGAAPAAMEATAMDSENFIIEHTPFLDSADPLKQVNEEVAASAKTSSQTNIGMMPKPTLEADVAVPDSEKVQPTVEQIVEPTIEVAPSSGTTEVAELTERDIPAMSPKLSKKDKKKQAKASTIAKDEPIFDVAETVPTTISETEPELEATSSMIIDQATPLDVSPTTSPKLSKKNKKKKAKDVMVPEGPVVEMVDESAIVPNEPATIMEEAATSRATSSQRNDVSMEDAPSSFPSPDAVVPDTETTVTPALMREQSKKDKKNYKKKDVVTDVAEPETSDYVEMLPHQSAIVSVPEPQDIAEETLPIKPDVQLVPTINTAPSVDARSVQSSQSIERTPFEASSTKPTLAEDFTTPGSVSASIKSKKPKRKSDVVIPSETTVGRAPASLQTDLESEPKPKSTSDALAIENPEGEVDHAINIAPVKIVEEIPEATPAPTTHDFERAVEVSEGVEPESQTKITSKKSKKEKRKAQKDADITEVPLIAPVEVITKAAAAESITNSRDISNPQGVLPTIPRSVQDLPSTPSLPAPSLEEQQVPTLNKKPSKTHKLAALFERGTPAEELTSARGLRKDGVGSVKNLAERYESQSRSVTPVLQAPPDHRSASRVASHDKLRTSSPAHDVDFAATVAASLTESGFDPGYVINDSTFHRSASAQSVRDIGHDDEVAAAKERATTSRLGSLSRSSSFSGSPRMRPVKDIGPDVLPPIEVAVASTDAVSFDPLDVLNDPTFSRRKTPPGVLEEADPEELYVSSKVNTKARGKKNRAPHAETPAEASITATASKVIERKLDNKPGREQAPAPSGEAADTLAITSSKKEKNTKKDKKRTSLTQDRVEYAATETPAIETPTLETLAVETQADSTVREVELEKSVPLASLQKNAPVQLEDTAQSEINSEIILDVGSEPTKRKSKKSKKDKAITEQAGHESFRTEETPSVATEAMQHSRSLRTSEPSEYPFPEVVTPVDNTERPLTGTTKEELEKERDMATWAPTISKKDKKSRKGKEKEDGDSQRQERQQEETGDHVQSGRKEKDPDRGLSEQAVEIQQRSPDHKRRTHPVASDEDEPEGKRLHTLDPPPTEVQSTTHSLTTTIEPAWSFSGVRDSAVDVVDSPVQTVTPHLHESTRDSGYQDTSDSPIIQEQHVEPMQVSNSEKKRRSKEPKTPIYHASRHIEQDQQAEKSSYLPDQSTYTVASTPSGTDRATKERTSYLFDSSPSTRGFETPAATAPETPVVIDTPSKDSRTSSRSVEKTSRSHSDETSPSKEVKQTEPYKSIFGDPSEKASVKSSTLSTPNPKHMRTPSNQQLDTIKEASPDDSPLHKKVRAITDVGAPERGVKSARHAESSKPSIDRLKSPPPVTPTPSSRKSVPALDNSGRRTPSGSRDTPWHQVNESVDRTMTLSPARRMPRSSPSLDPIKQHMAEQRSPSVRSERSMSNIAKLRSPDQDRPLSSMSTRSSQSLRRIDRSASGDLRNAARLGEVHAPDARSATPNLPGLALAAGATAAIAAASKYDPVRGEGKGRRASMAAETFEAWGEAQGSPMSPTRPPSVRKRQSMQIMDLQSQLDQLAAQNHSLEEATRRAEETLQATQHQRQVDEQLVAEEVEARDREIHKRDIDIAQLKDTIQRLHEEIRRLTELNNTLTEANRNLTNDTNERYAQLQSEGQLIHQQWQASQRELEALRAQQESMTRGMADAVRDEVGIALDERNAEIDRLTAELTSAKEQVKALQKQILATKKPGESFLTIRDEDYFDSACQQLCQHVQQWVLRFSKFSDTRPCRLSSEISADTRLDASTRQKIDTRLDNAVLDGSDVDALLADRVRRRDVFMSVVMTMIWEYVFTRYLFGMDREQRQKLKSLEKTLSEVGPPRAVAQWRAITLTLLSKREPFMQQRAQDTEAVVHEIYSTLSTLLPPPSNLQRQIQESLRNVMRLAVDLSIEMRTQRAEYIMLPPLQPEYDTNGDLVAKVTFNASLMNERSGETTSNDELESRGSIVKIVLFPLVVKKGDDFGEGEDEIVVCPAQVLIAKPSKKLVRVMSQAMSINRPDSRASRISRMTSIVPDGSVMDLSK</sequence>
<feature type="compositionally biased region" description="Basic and acidic residues" evidence="2">
    <location>
        <begin position="3138"/>
        <end position="3170"/>
    </location>
</feature>
<feature type="compositionally biased region" description="Basic and acidic residues" evidence="2">
    <location>
        <begin position="3208"/>
        <end position="3219"/>
    </location>
</feature>
<gene>
    <name evidence="3" type="ORF">T440DRAFT_418119</name>
</gene>
<feature type="compositionally biased region" description="Low complexity" evidence="2">
    <location>
        <begin position="2581"/>
        <end position="2595"/>
    </location>
</feature>
<feature type="compositionally biased region" description="Polar residues" evidence="2">
    <location>
        <begin position="830"/>
        <end position="839"/>
    </location>
</feature>